<dbReference type="EMBL" id="GG663370">
    <property type="protein sequence ID" value="EEH05593.1"/>
    <property type="molecule type" value="Genomic_DNA"/>
</dbReference>
<dbReference type="STRING" id="447093.C0NRS7"/>
<keyword evidence="3" id="KW-1185">Reference proteome</keyword>
<proteinExistence type="predicted"/>
<feature type="region of interest" description="Disordered" evidence="1">
    <location>
        <begin position="203"/>
        <end position="258"/>
    </location>
</feature>
<accession>C0NRS7</accession>
<dbReference type="Proteomes" id="UP000001631">
    <property type="component" value="Unassembled WGS sequence"/>
</dbReference>
<evidence type="ECO:0000256" key="1">
    <source>
        <dbReference type="SAM" id="MobiDB-lite"/>
    </source>
</evidence>
<name>C0NRS7_AJECG</name>
<feature type="compositionally biased region" description="Low complexity" evidence="1">
    <location>
        <begin position="203"/>
        <end position="214"/>
    </location>
</feature>
<feature type="region of interest" description="Disordered" evidence="1">
    <location>
        <begin position="347"/>
        <end position="397"/>
    </location>
</feature>
<protein>
    <submittedName>
        <fullName evidence="2">Uncharacterized protein</fullName>
    </submittedName>
</protein>
<dbReference type="RefSeq" id="XP_045286074.1">
    <property type="nucleotide sequence ID" value="XM_045432906.1"/>
</dbReference>
<dbReference type="GeneID" id="69038873"/>
<gene>
    <name evidence="2" type="ORF">HCBG_05857</name>
</gene>
<sequence>MVEPVPMEGFFNNIMEQHFSFVDEATYHMDNFREDFSSSGLTNSEPETIDPSFLENLGPKPVDALGSEAVPDFTPYPLAIESLSTTSPSTTPSLQHSATGMAPAELSSTPKESTGRHAQPLPAPPHSASGSAVSPLPKDNTNTACDTKKAQYDPTDAVNLDFFQPKAVAESSEREKSQGTDFCARPVDTGEISDFGIGGNYSHHQSSYPSPSQNAHFSAHMAGGESADTATGHQPEMKCEDPIPTSPMSSANQGRPDPELQFSCVEEANAWRAFEVQVDYDPTIPKTLEAKRKIVTEMLKAMKSIEYAEDNEGMIRPFREQKHSPIRMEIRVVANKNLNKRKGEVMNAGKKALGHSRTDSKSTPAKRTSEDREGLCTPFSTPRRDSPTRDTSTPVNINTNVRNMTLNSSPLTHSQGTHQMGFSSPTEPSTQDNMAYPMHHNTFSMAAHPQLINTSATGRTFGLNPMISSGLTGYGQPAFGFARSQSTNTIHGLGQNTPLYNNGPYNREEMTEQFRQQASTQFKPAIYNSPGPNSNRRAMGPAPHPWITYQHAPGPAPARYGSRNAHSTEASYGHGRKRSQDESDASDFVPSPQKKAR</sequence>
<feature type="region of interest" description="Disordered" evidence="1">
    <location>
        <begin position="524"/>
        <end position="597"/>
    </location>
</feature>
<evidence type="ECO:0000313" key="2">
    <source>
        <dbReference type="EMBL" id="EEH05593.1"/>
    </source>
</evidence>
<reference evidence="2" key="1">
    <citation type="submission" date="2009-02" db="EMBL/GenBank/DDBJ databases">
        <title>The Genome Sequence of Ajellomyces capsulatus strain G186AR.</title>
        <authorList>
            <consortium name="The Broad Institute Genome Sequencing Platform"/>
            <person name="Champion M."/>
            <person name="Cuomo C."/>
            <person name="Ma L.-J."/>
            <person name="Henn M.R."/>
            <person name="Sil A."/>
            <person name="Goldman B."/>
            <person name="Young S.K."/>
            <person name="Kodira C.D."/>
            <person name="Zeng Q."/>
            <person name="Koehrsen M."/>
            <person name="Alvarado L."/>
            <person name="Berlin A."/>
            <person name="Borenstein D."/>
            <person name="Chen Z."/>
            <person name="Engels R."/>
            <person name="Freedman E."/>
            <person name="Gellesch M."/>
            <person name="Goldberg J."/>
            <person name="Griggs A."/>
            <person name="Gujja S."/>
            <person name="Heiman D."/>
            <person name="Hepburn T."/>
            <person name="Howarth C."/>
            <person name="Jen D."/>
            <person name="Larson L."/>
            <person name="Lewis B."/>
            <person name="Mehta T."/>
            <person name="Park D."/>
            <person name="Pearson M."/>
            <person name="Roberts A."/>
            <person name="Saif S."/>
            <person name="Shea T."/>
            <person name="Shenoy N."/>
            <person name="Sisk P."/>
            <person name="Stolte C."/>
            <person name="Sykes S."/>
            <person name="Walk T."/>
            <person name="White J."/>
            <person name="Yandava C."/>
            <person name="Klein B."/>
            <person name="McEwen J.G."/>
            <person name="Puccia R."/>
            <person name="Goldman G.H."/>
            <person name="Felipe M.S."/>
            <person name="Nino-Vega G."/>
            <person name="San-Blas G."/>
            <person name="Taylor J."/>
            <person name="Mendoza L."/>
            <person name="Galagan J."/>
            <person name="Nusbaum C."/>
            <person name="Birren B."/>
        </authorList>
    </citation>
    <scope>NUCLEOTIDE SEQUENCE</scope>
    <source>
        <strain evidence="2">G186AR</strain>
    </source>
</reference>
<evidence type="ECO:0000313" key="3">
    <source>
        <dbReference type="Proteomes" id="UP000001631"/>
    </source>
</evidence>
<dbReference type="InParanoid" id="C0NRS7"/>
<organism evidence="2 3">
    <name type="scientific">Ajellomyces capsulatus (strain G186AR / H82 / ATCC MYA-2454 / RMSCC 2432)</name>
    <name type="common">Darling's disease fungus</name>
    <name type="synonym">Histoplasma capsulatum</name>
    <dbReference type="NCBI Taxonomy" id="447093"/>
    <lineage>
        <taxon>Eukaryota</taxon>
        <taxon>Fungi</taxon>
        <taxon>Dikarya</taxon>
        <taxon>Ascomycota</taxon>
        <taxon>Pezizomycotina</taxon>
        <taxon>Eurotiomycetes</taxon>
        <taxon>Eurotiomycetidae</taxon>
        <taxon>Onygenales</taxon>
        <taxon>Ajellomycetaceae</taxon>
        <taxon>Histoplasma</taxon>
    </lineage>
</organism>
<feature type="compositionally biased region" description="Low complexity" evidence="1">
    <location>
        <begin position="82"/>
        <end position="94"/>
    </location>
</feature>
<dbReference type="HOGENOM" id="CLU_413852_0_0_1"/>
<feature type="region of interest" description="Disordered" evidence="1">
    <location>
        <begin position="82"/>
        <end position="150"/>
    </location>
</feature>
<dbReference type="AlphaFoldDB" id="C0NRS7"/>